<dbReference type="SUPFAM" id="SSF81340">
    <property type="entry name" value="Clc chloride channel"/>
    <property type="match status" value="1"/>
</dbReference>
<feature type="transmembrane region" description="Helical" evidence="8">
    <location>
        <begin position="270"/>
        <end position="288"/>
    </location>
</feature>
<comment type="caution">
    <text evidence="10">The sequence shown here is derived from an EMBL/GenBank/DDBJ whole genome shotgun (WGS) entry which is preliminary data.</text>
</comment>
<dbReference type="GO" id="GO:0005794">
    <property type="term" value="C:Golgi apparatus"/>
    <property type="evidence" value="ECO:0007669"/>
    <property type="project" value="TreeGrafter"/>
</dbReference>
<keyword evidence="3 8" id="KW-0812">Transmembrane</keyword>
<keyword evidence="4 8" id="KW-1133">Transmembrane helix</keyword>
<name>A0A4T0FQ35_9BASI</name>
<keyword evidence="5" id="KW-0406">Ion transport</keyword>
<dbReference type="Pfam" id="PF00654">
    <property type="entry name" value="Voltage_CLC"/>
    <property type="match status" value="1"/>
</dbReference>
<evidence type="ECO:0000256" key="2">
    <source>
        <dbReference type="ARBA" id="ARBA00022448"/>
    </source>
</evidence>
<feature type="transmembrane region" description="Helical" evidence="8">
    <location>
        <begin position="496"/>
        <end position="515"/>
    </location>
</feature>
<dbReference type="Pfam" id="PF00571">
    <property type="entry name" value="CBS"/>
    <property type="match status" value="2"/>
</dbReference>
<feature type="transmembrane region" description="Helical" evidence="8">
    <location>
        <begin position="74"/>
        <end position="98"/>
    </location>
</feature>
<dbReference type="GO" id="GO:0005769">
    <property type="term" value="C:early endosome"/>
    <property type="evidence" value="ECO:0007669"/>
    <property type="project" value="TreeGrafter"/>
</dbReference>
<dbReference type="Proteomes" id="UP000310189">
    <property type="component" value="Unassembled WGS sequence"/>
</dbReference>
<evidence type="ECO:0000313" key="10">
    <source>
        <dbReference type="EMBL" id="TIA90569.1"/>
    </source>
</evidence>
<dbReference type="GO" id="GO:0006878">
    <property type="term" value="P:intracellular copper ion homeostasis"/>
    <property type="evidence" value="ECO:0007669"/>
    <property type="project" value="TreeGrafter"/>
</dbReference>
<keyword evidence="6 8" id="KW-0472">Membrane</keyword>
<proteinExistence type="predicted"/>
<reference evidence="10 11" key="1">
    <citation type="submission" date="2019-03" db="EMBL/GenBank/DDBJ databases">
        <title>Sequencing 23 genomes of Wallemia ichthyophaga.</title>
        <authorList>
            <person name="Gostincar C."/>
        </authorList>
    </citation>
    <scope>NUCLEOTIDE SEQUENCE [LARGE SCALE GENOMIC DNA]</scope>
    <source>
        <strain evidence="10 11">EXF-5753</strain>
    </source>
</reference>
<dbReference type="Gene3D" id="3.10.580.10">
    <property type="entry name" value="CBS-domain"/>
    <property type="match status" value="1"/>
</dbReference>
<accession>A0A4T0FQ35</accession>
<sequence length="756" mass="83293">MINAAKFISSTLRPSYLLTIVTVVRQDGAAAEHSRLVSISLSPPISYRKHGTDWVQDSLKPVDVPRLLLPLSSWLVFLLVGLSIGLVSGVVSMATVWISNAKTGFCASSVWTISKITCHQWRRWSDWKLVNYIIYVVLSTLFAFIAAITVKKLSRRSAGSGIGEMKSIIAGFENPEYLRLPVLLVKTCTLPFAIASGLSIGKEGPSVHVACCIGELVASLFPYFHKSKLKVREILIAASAAGVACAFGSPIGGVMFSIEEMTHTYTTKMIWRSFFCALAATAMLSALNPFQTDGKLVLFQVTYDRNWHFFEIIYFIVLGVFGGLFGTLVIKLNMLYSKFRQNHLRNNGVMEVVLLAFLTAIICYPNPFLRIDQTESMSVLFRECDGIGGARSEENFGICDSGEDWTTINRTLLATLLRTLLLIITYGAQVPAGIFVPSLAAGATFGRLVGTLSRMVYSRYSHIPLFGECRSDAQCITPGTYALLGAAASLSGVMRIWVTIPIIIFELTGALNYILPTMIVVITTKAVCDFISGGEAGIADQMVRMNGMPVLTRDDDNYFNVRISGVMKRRVVVLEESVKVADLDRVLEEEEYSGYPVVQSTQSMKLVGYVDADVLQQRLASLAALSQHSVVRFSNRRTIFDAQNEEQDGSTGNQEIDLSDIVNDMPISMSPSTTVDVVMKMFKKIGPRVVLITRLGVLQGLVTVKDLLEETEMLRVGNERAIKATKASIGEDVADFWNRLKQGVQGVSKVMRWRGR</sequence>
<protein>
    <recommendedName>
        <fullName evidence="9">CBS domain-containing protein</fullName>
    </recommendedName>
</protein>
<feature type="domain" description="CBS" evidence="9">
    <location>
        <begin position="665"/>
        <end position="712"/>
    </location>
</feature>
<evidence type="ECO:0000313" key="11">
    <source>
        <dbReference type="Proteomes" id="UP000310189"/>
    </source>
</evidence>
<feature type="transmembrane region" description="Helical" evidence="8">
    <location>
        <begin position="309"/>
        <end position="330"/>
    </location>
</feature>
<dbReference type="SMART" id="SM00116">
    <property type="entry name" value="CBS"/>
    <property type="match status" value="2"/>
</dbReference>
<feature type="domain" description="CBS" evidence="9">
    <location>
        <begin position="570"/>
        <end position="620"/>
    </location>
</feature>
<evidence type="ECO:0000256" key="8">
    <source>
        <dbReference type="SAM" id="Phobius"/>
    </source>
</evidence>
<feature type="transmembrane region" description="Helical" evidence="8">
    <location>
        <begin position="350"/>
        <end position="369"/>
    </location>
</feature>
<evidence type="ECO:0000256" key="7">
    <source>
        <dbReference type="ARBA" id="ARBA00023214"/>
    </source>
</evidence>
<dbReference type="PANTHER" id="PTHR45711:SF9">
    <property type="entry name" value="ANION_PROTON EXCHANGE TRANSPORTER GEF1"/>
    <property type="match status" value="1"/>
</dbReference>
<keyword evidence="7" id="KW-0868">Chloride</keyword>
<evidence type="ECO:0000256" key="3">
    <source>
        <dbReference type="ARBA" id="ARBA00022692"/>
    </source>
</evidence>
<feature type="transmembrane region" description="Helical" evidence="8">
    <location>
        <begin position="234"/>
        <end position="258"/>
    </location>
</feature>
<dbReference type="PANTHER" id="PTHR45711">
    <property type="entry name" value="CHLORIDE CHANNEL PROTEIN"/>
    <property type="match status" value="1"/>
</dbReference>
<evidence type="ECO:0000256" key="1">
    <source>
        <dbReference type="ARBA" id="ARBA00004141"/>
    </source>
</evidence>
<dbReference type="PRINTS" id="PR00762">
    <property type="entry name" value="CLCHANNEL"/>
</dbReference>
<keyword evidence="2" id="KW-0813">Transport</keyword>
<dbReference type="CDD" id="cd03684">
    <property type="entry name" value="ClC_3_like"/>
    <property type="match status" value="1"/>
</dbReference>
<dbReference type="InterPro" id="IPR000644">
    <property type="entry name" value="CBS_dom"/>
</dbReference>
<dbReference type="AlphaFoldDB" id="A0A4T0FQ35"/>
<dbReference type="CDD" id="cd04591">
    <property type="entry name" value="CBS_pair_voltage-gated_CLC_euk_bac"/>
    <property type="match status" value="1"/>
</dbReference>
<evidence type="ECO:0000256" key="5">
    <source>
        <dbReference type="ARBA" id="ARBA00023065"/>
    </source>
</evidence>
<keyword evidence="11" id="KW-1185">Reference proteome</keyword>
<evidence type="ECO:0000256" key="6">
    <source>
        <dbReference type="ARBA" id="ARBA00023136"/>
    </source>
</evidence>
<organism evidence="10 11">
    <name type="scientific">Wallemia hederae</name>
    <dbReference type="NCBI Taxonomy" id="1540922"/>
    <lineage>
        <taxon>Eukaryota</taxon>
        <taxon>Fungi</taxon>
        <taxon>Dikarya</taxon>
        <taxon>Basidiomycota</taxon>
        <taxon>Wallemiomycotina</taxon>
        <taxon>Wallemiomycetes</taxon>
        <taxon>Wallemiales</taxon>
        <taxon>Wallemiaceae</taxon>
        <taxon>Wallemia</taxon>
    </lineage>
</organism>
<feature type="transmembrane region" description="Helical" evidence="8">
    <location>
        <begin position="420"/>
        <end position="445"/>
    </location>
</feature>
<dbReference type="InterPro" id="IPR014743">
    <property type="entry name" value="Cl-channel_core"/>
</dbReference>
<evidence type="ECO:0000256" key="4">
    <source>
        <dbReference type="ARBA" id="ARBA00022989"/>
    </source>
</evidence>
<dbReference type="GO" id="GO:0000324">
    <property type="term" value="C:fungal-type vacuole"/>
    <property type="evidence" value="ECO:0007669"/>
    <property type="project" value="TreeGrafter"/>
</dbReference>
<dbReference type="EMBL" id="SPNW01000018">
    <property type="protein sequence ID" value="TIA90569.1"/>
    <property type="molecule type" value="Genomic_DNA"/>
</dbReference>
<dbReference type="GO" id="GO:0005886">
    <property type="term" value="C:plasma membrane"/>
    <property type="evidence" value="ECO:0007669"/>
    <property type="project" value="TreeGrafter"/>
</dbReference>
<dbReference type="Gene3D" id="1.10.3080.10">
    <property type="entry name" value="Clc chloride channel"/>
    <property type="match status" value="1"/>
</dbReference>
<evidence type="ECO:0000259" key="9">
    <source>
        <dbReference type="SMART" id="SM00116"/>
    </source>
</evidence>
<comment type="subcellular location">
    <subcellularLocation>
        <location evidence="1">Membrane</location>
        <topology evidence="1">Multi-pass membrane protein</topology>
    </subcellularLocation>
</comment>
<dbReference type="GO" id="GO:0005247">
    <property type="term" value="F:voltage-gated chloride channel activity"/>
    <property type="evidence" value="ECO:0007669"/>
    <property type="project" value="TreeGrafter"/>
</dbReference>
<dbReference type="GO" id="GO:0005783">
    <property type="term" value="C:endoplasmic reticulum"/>
    <property type="evidence" value="ECO:0007669"/>
    <property type="project" value="TreeGrafter"/>
</dbReference>
<dbReference type="SUPFAM" id="SSF54631">
    <property type="entry name" value="CBS-domain pair"/>
    <property type="match status" value="1"/>
</dbReference>
<feature type="transmembrane region" description="Helical" evidence="8">
    <location>
        <begin position="132"/>
        <end position="150"/>
    </location>
</feature>
<gene>
    <name evidence="10" type="ORF">E3P99_01506</name>
</gene>
<dbReference type="GO" id="GO:0006879">
    <property type="term" value="P:intracellular iron ion homeostasis"/>
    <property type="evidence" value="ECO:0007669"/>
    <property type="project" value="TreeGrafter"/>
</dbReference>
<dbReference type="OrthoDB" id="44789at2759"/>
<dbReference type="InterPro" id="IPR001807">
    <property type="entry name" value="ClC"/>
</dbReference>
<dbReference type="InterPro" id="IPR046342">
    <property type="entry name" value="CBS_dom_sf"/>
</dbReference>